<evidence type="ECO:0008006" key="3">
    <source>
        <dbReference type="Google" id="ProtNLM"/>
    </source>
</evidence>
<reference evidence="1 2" key="1">
    <citation type="journal article" date="2009" name="J. Bacteriol.">
        <title>Genome sequences of three Agrobacterium biovars help elucidate the evolution of multichromosome genomes in bacteria.</title>
        <authorList>
            <person name="Slater S.C."/>
            <person name="Goldman B.S."/>
            <person name="Goodner B."/>
            <person name="Setubal J.C."/>
            <person name="Farrand S.K."/>
            <person name="Nester E.W."/>
            <person name="Burr T.J."/>
            <person name="Banta L."/>
            <person name="Dickerman A.W."/>
            <person name="Paulsen I."/>
            <person name="Otten L."/>
            <person name="Suen G."/>
            <person name="Welch R."/>
            <person name="Almeida N.F."/>
            <person name="Arnold F."/>
            <person name="Burton O.T."/>
            <person name="Du Z."/>
            <person name="Ewing A."/>
            <person name="Godsy E."/>
            <person name="Heisel S."/>
            <person name="Houmiel K.L."/>
            <person name="Jhaveri J."/>
            <person name="Lu J."/>
            <person name="Miller N.M."/>
            <person name="Norton S."/>
            <person name="Chen Q."/>
            <person name="Phoolcharoen W."/>
            <person name="Ohlin V."/>
            <person name="Ondrusek D."/>
            <person name="Pride N."/>
            <person name="Stricklin S.L."/>
            <person name="Sun J."/>
            <person name="Wheeler C."/>
            <person name="Wilson L."/>
            <person name="Zhu H."/>
            <person name="Wood D.W."/>
        </authorList>
    </citation>
    <scope>NUCLEOTIDE SEQUENCE [LARGE SCALE GENOMIC DNA]</scope>
    <source>
        <strain evidence="2">S4 / ATCC BAA-846</strain>
    </source>
</reference>
<evidence type="ECO:0000313" key="2">
    <source>
        <dbReference type="Proteomes" id="UP000001596"/>
    </source>
</evidence>
<gene>
    <name evidence="1" type="ordered locus">Avi_6152</name>
</gene>
<evidence type="ECO:0000313" key="1">
    <source>
        <dbReference type="EMBL" id="ACM39148.1"/>
    </source>
</evidence>
<dbReference type="Proteomes" id="UP000001596">
    <property type="component" value="Chromosome 2"/>
</dbReference>
<dbReference type="RefSeq" id="WP_012654390.1">
    <property type="nucleotide sequence ID" value="NC_011988.1"/>
</dbReference>
<organism evidence="1 2">
    <name type="scientific">Allorhizobium ampelinum (strain ATCC BAA-846 / DSM 112012 / S4)</name>
    <name type="common">Agrobacterium vitis (strain S4)</name>
    <dbReference type="NCBI Taxonomy" id="311402"/>
    <lineage>
        <taxon>Bacteria</taxon>
        <taxon>Pseudomonadati</taxon>
        <taxon>Pseudomonadota</taxon>
        <taxon>Alphaproteobacteria</taxon>
        <taxon>Hyphomicrobiales</taxon>
        <taxon>Rhizobiaceae</taxon>
        <taxon>Rhizobium/Agrobacterium group</taxon>
        <taxon>Allorhizobium</taxon>
        <taxon>Allorhizobium ampelinum</taxon>
    </lineage>
</organism>
<dbReference type="SUPFAM" id="SSF109604">
    <property type="entry name" value="HD-domain/PDEase-like"/>
    <property type="match status" value="1"/>
</dbReference>
<dbReference type="STRING" id="311402.Avi_6152"/>
<dbReference type="KEGG" id="avi:Avi_6152"/>
<dbReference type="eggNOG" id="COG1896">
    <property type="taxonomic scope" value="Bacteria"/>
</dbReference>
<proteinExistence type="predicted"/>
<keyword evidence="2" id="KW-1185">Reference proteome</keyword>
<dbReference type="EMBL" id="CP000634">
    <property type="protein sequence ID" value="ACM39148.1"/>
    <property type="molecule type" value="Genomic_DNA"/>
</dbReference>
<protein>
    <recommendedName>
        <fullName evidence="3">Phosphohydrolase</fullName>
    </recommendedName>
</protein>
<dbReference type="HOGENOM" id="CLU_089999_3_1_5"/>
<dbReference type="Gene3D" id="1.10.3210.10">
    <property type="entry name" value="Hypothetical protein af1432"/>
    <property type="match status" value="1"/>
</dbReference>
<name>B9K2Q0_ALLAM</name>
<accession>B9K2Q0</accession>
<dbReference type="AlphaFoldDB" id="B9K2Q0"/>
<sequence>MESTEVIAQGEDRRHGDWMQTYSGRKFWPCDPRPEEIHIEDIAHALSMACRYGGHCNHFYSVAEHCVLISHQVRSEDALWGLLHDAAEAYISDIIRPVKPHLSNYKAFETNLMTAICLRFGLPLVTPESVRWADEAILGDELSQVMGKPPEPWGLRYRPIGVEIHGWFPQRAEKEFLERFYQLAPRECPICATPFKPEDICATDVEMGTCHAACLEGSPVVDLDSGDVLPDGEVDTFQCGDAAEVPQ</sequence>